<evidence type="ECO:0000259" key="2">
    <source>
        <dbReference type="SMART" id="SM00849"/>
    </source>
</evidence>
<dbReference type="PANTHER" id="PTHR46018">
    <property type="entry name" value="ZINC PHOSPHODIESTERASE ELAC PROTEIN 1"/>
    <property type="match status" value="1"/>
</dbReference>
<keyword evidence="4" id="KW-1185">Reference proteome</keyword>
<dbReference type="SUPFAM" id="SSF56281">
    <property type="entry name" value="Metallo-hydrolase/oxidoreductase"/>
    <property type="match status" value="1"/>
</dbReference>
<dbReference type="AlphaFoldDB" id="A0A5B8S7K2"/>
<gene>
    <name evidence="3" type="ORF">FRF71_12530</name>
</gene>
<reference evidence="3 4" key="1">
    <citation type="journal article" date="2013" name="J. Microbiol. Biotechnol.">
        <title>Novosphingobium ginsenosidimutans sp. nov., with the ability to convert ginsenoside.</title>
        <authorList>
            <person name="Kim J.K."/>
            <person name="He D."/>
            <person name="Liu Q.M."/>
            <person name="Park H.Y."/>
            <person name="Jung M.S."/>
            <person name="Yoon M.H."/>
            <person name="Kim S.C."/>
            <person name="Im W.T."/>
        </authorList>
    </citation>
    <scope>NUCLEOTIDE SEQUENCE [LARGE SCALE GENOMIC DNA]</scope>
    <source>
        <strain evidence="3 4">FW-6</strain>
    </source>
</reference>
<evidence type="ECO:0000313" key="4">
    <source>
        <dbReference type="Proteomes" id="UP000321172"/>
    </source>
</evidence>
<dbReference type="Proteomes" id="UP000321172">
    <property type="component" value="Chromosome"/>
</dbReference>
<dbReference type="KEGG" id="ngf:FRF71_12530"/>
<evidence type="ECO:0000256" key="1">
    <source>
        <dbReference type="ARBA" id="ARBA00022801"/>
    </source>
</evidence>
<dbReference type="Gene3D" id="3.60.15.10">
    <property type="entry name" value="Ribonuclease Z/Hydroxyacylglutathione hydrolase-like"/>
    <property type="match status" value="1"/>
</dbReference>
<proteinExistence type="predicted"/>
<accession>A0A5B8S7K2</accession>
<keyword evidence="1 3" id="KW-0378">Hydrolase</keyword>
<dbReference type="CDD" id="cd07719">
    <property type="entry name" value="arylsulfatase_AtsA-like_MBL-fold"/>
    <property type="match status" value="1"/>
</dbReference>
<dbReference type="SMART" id="SM00849">
    <property type="entry name" value="Lactamase_B"/>
    <property type="match status" value="1"/>
</dbReference>
<dbReference type="OrthoDB" id="9803916at2"/>
<dbReference type="PANTHER" id="PTHR46018:SF2">
    <property type="entry name" value="ZINC PHOSPHODIESTERASE ELAC PROTEIN 1"/>
    <property type="match status" value="1"/>
</dbReference>
<protein>
    <submittedName>
        <fullName evidence="3">MBL fold metallo-hydrolase</fullName>
    </submittedName>
</protein>
<name>A0A5B8S7K2_9SPHN</name>
<dbReference type="EMBL" id="CP042345">
    <property type="protein sequence ID" value="QEA17586.1"/>
    <property type="molecule type" value="Genomic_DNA"/>
</dbReference>
<dbReference type="GO" id="GO:0042781">
    <property type="term" value="F:3'-tRNA processing endoribonuclease activity"/>
    <property type="evidence" value="ECO:0007669"/>
    <property type="project" value="TreeGrafter"/>
</dbReference>
<dbReference type="InterPro" id="IPR001279">
    <property type="entry name" value="Metallo-B-lactamas"/>
</dbReference>
<feature type="domain" description="Metallo-beta-lactamase" evidence="2">
    <location>
        <begin position="65"/>
        <end position="282"/>
    </location>
</feature>
<dbReference type="InterPro" id="IPR036866">
    <property type="entry name" value="RibonucZ/Hydroxyglut_hydro"/>
</dbReference>
<organism evidence="3 4">
    <name type="scientific">Novosphingobium ginsenosidimutans</name>
    <dbReference type="NCBI Taxonomy" id="1176536"/>
    <lineage>
        <taxon>Bacteria</taxon>
        <taxon>Pseudomonadati</taxon>
        <taxon>Pseudomonadota</taxon>
        <taxon>Alphaproteobacteria</taxon>
        <taxon>Sphingomonadales</taxon>
        <taxon>Sphingomonadaceae</taxon>
        <taxon>Novosphingobium</taxon>
    </lineage>
</organism>
<dbReference type="InterPro" id="IPR044094">
    <property type="entry name" value="AtsA-like_MBL-fold"/>
</dbReference>
<evidence type="ECO:0000313" key="3">
    <source>
        <dbReference type="EMBL" id="QEA17586.1"/>
    </source>
</evidence>
<dbReference type="Pfam" id="PF12706">
    <property type="entry name" value="Lactamase_B_2"/>
    <property type="match status" value="1"/>
</dbReference>
<sequence>MGLGIAGLLVIVGLILLALRDRLAQRAFDTAIEQNVGVDRSAALPDGIHVYVCGSGSPMPDADRAGPCLAVLAGRQGFIFDAGAGSIRKLGRMGFPMDRLRGAYLTHLHSDHIDGLGELLLQAWIAGSRGTPLPVSGPAGTDQVIGGLIQAYKLDSGYRIAHHGPAVARPGGFGGTAQIIDLPEGQPSKVVYDQNGVKITVIRVIHDPVKPAFGYRLDYKGRSVAISGDTIYAPDFVNAARGADVMFHEALNPKMIGAMQAQLAKRGRADSAKIMGDIPGYHASPEDAARAAMEAGAKALVLYHMVPAPPAKLIERLFVGDAPKIYSGDLRLAHDGMIVSLPAGSQSVDYSEAF</sequence>